<keyword evidence="3" id="KW-1185">Reference proteome</keyword>
<name>A0ABP0IFJ8_9DINO</name>
<evidence type="ECO:0000313" key="3">
    <source>
        <dbReference type="Proteomes" id="UP001642464"/>
    </source>
</evidence>
<reference evidence="2 3" key="1">
    <citation type="submission" date="2024-02" db="EMBL/GenBank/DDBJ databases">
        <authorList>
            <person name="Chen Y."/>
            <person name="Shah S."/>
            <person name="Dougan E. K."/>
            <person name="Thang M."/>
            <person name="Chan C."/>
        </authorList>
    </citation>
    <scope>NUCLEOTIDE SEQUENCE [LARGE SCALE GENOMIC DNA]</scope>
</reference>
<keyword evidence="1" id="KW-0732">Signal</keyword>
<proteinExistence type="predicted"/>
<dbReference type="EMBL" id="CAXAMM010003805">
    <property type="protein sequence ID" value="CAK9001354.1"/>
    <property type="molecule type" value="Genomic_DNA"/>
</dbReference>
<sequence>MQSILARALLMLIVWIKTHPGNPDLATHQVTECSAELELHDCPCVNDGSLVKAILDHSQAPEPARRLFDILDNLVTSETKQLLEALSAFEHTIDIFSGEDVVNVFSLLDIYCKGYITPNDLRLVFGHNLYGKTMEELVGEAGAEYFTYKQLWKHLLSSAGSVGAAEANEQEQHRTDCKSFDMFKR</sequence>
<feature type="chain" id="PRO_5045707766" description="EF-hand domain-containing protein" evidence="1">
    <location>
        <begin position="21"/>
        <end position="185"/>
    </location>
</feature>
<comment type="caution">
    <text evidence="2">The sequence shown here is derived from an EMBL/GenBank/DDBJ whole genome shotgun (WGS) entry which is preliminary data.</text>
</comment>
<dbReference type="SUPFAM" id="SSF47473">
    <property type="entry name" value="EF-hand"/>
    <property type="match status" value="1"/>
</dbReference>
<dbReference type="InterPro" id="IPR011992">
    <property type="entry name" value="EF-hand-dom_pair"/>
</dbReference>
<feature type="signal peptide" evidence="1">
    <location>
        <begin position="1"/>
        <end position="20"/>
    </location>
</feature>
<organism evidence="2 3">
    <name type="scientific">Durusdinium trenchii</name>
    <dbReference type="NCBI Taxonomy" id="1381693"/>
    <lineage>
        <taxon>Eukaryota</taxon>
        <taxon>Sar</taxon>
        <taxon>Alveolata</taxon>
        <taxon>Dinophyceae</taxon>
        <taxon>Suessiales</taxon>
        <taxon>Symbiodiniaceae</taxon>
        <taxon>Durusdinium</taxon>
    </lineage>
</organism>
<evidence type="ECO:0000256" key="1">
    <source>
        <dbReference type="SAM" id="SignalP"/>
    </source>
</evidence>
<gene>
    <name evidence="2" type="ORF">SCF082_LOCUS6887</name>
</gene>
<evidence type="ECO:0000313" key="2">
    <source>
        <dbReference type="EMBL" id="CAK9001354.1"/>
    </source>
</evidence>
<protein>
    <recommendedName>
        <fullName evidence="4">EF-hand domain-containing protein</fullName>
    </recommendedName>
</protein>
<evidence type="ECO:0008006" key="4">
    <source>
        <dbReference type="Google" id="ProtNLM"/>
    </source>
</evidence>
<dbReference type="Proteomes" id="UP001642464">
    <property type="component" value="Unassembled WGS sequence"/>
</dbReference>
<accession>A0ABP0IFJ8</accession>